<evidence type="ECO:0000259" key="3">
    <source>
        <dbReference type="Pfam" id="PF16344"/>
    </source>
</evidence>
<feature type="domain" description="Protein FecR C-terminal" evidence="3">
    <location>
        <begin position="307"/>
        <end position="375"/>
    </location>
</feature>
<dbReference type="InterPro" id="IPR006860">
    <property type="entry name" value="FecR"/>
</dbReference>
<dbReference type="Pfam" id="PF16344">
    <property type="entry name" value="FecR_C"/>
    <property type="match status" value="1"/>
</dbReference>
<dbReference type="AlphaFoldDB" id="A0A4R6WE87"/>
<dbReference type="PANTHER" id="PTHR30273">
    <property type="entry name" value="PERIPLASMIC SIGNAL SENSOR AND SIGMA FACTOR ACTIVATOR FECR-RELATED"/>
    <property type="match status" value="1"/>
</dbReference>
<proteinExistence type="predicted"/>
<sequence>MINQDEFTELLAKYREGQCTEQEKALLESWITFGAFDGPVYDDEKLKEKIQRISVRLPIKERRRSNYTNLQRTIYIAASLAAILLAVWFFHINKNEAIQDRIKKEDVLAYIEPGKDHAYITLANGQIINLEAATNGVLFDKTGVKINKLSSGEIVYEVNNDQNANLNAMNTIETPRGGQYRIILPDGTKVWMNAASSLKFSTGLSKLKERRIELRGEAFFVVAKDHNRPFIVESRGQEVEVLGTIFNVSAYQEEPSIKTTLIEGSVKVTHQGIVKKLQPNQQAIVTEHIDIKPVTGNVELAWKNGDFDLENDDFHSLMRKISRWYNVDIEYDPSAPNELKLGGKISRNKSITSILNIMEATGEVSFEIKGRRILVKR</sequence>
<evidence type="ECO:0000259" key="2">
    <source>
        <dbReference type="Pfam" id="PF04773"/>
    </source>
</evidence>
<dbReference type="PANTHER" id="PTHR30273:SF2">
    <property type="entry name" value="PROTEIN FECR"/>
    <property type="match status" value="1"/>
</dbReference>
<dbReference type="RefSeq" id="WP_133584354.1">
    <property type="nucleotide sequence ID" value="NZ_SNYV01000013.1"/>
</dbReference>
<dbReference type="InterPro" id="IPR032508">
    <property type="entry name" value="FecR_C"/>
</dbReference>
<dbReference type="Pfam" id="PF04773">
    <property type="entry name" value="FecR"/>
    <property type="match status" value="1"/>
</dbReference>
<feature type="domain" description="FecR protein" evidence="2">
    <location>
        <begin position="171"/>
        <end position="267"/>
    </location>
</feature>
<comment type="caution">
    <text evidence="4">The sequence shown here is derived from an EMBL/GenBank/DDBJ whole genome shotgun (WGS) entry which is preliminary data.</text>
</comment>
<keyword evidence="1" id="KW-0472">Membrane</keyword>
<feature type="transmembrane region" description="Helical" evidence="1">
    <location>
        <begin position="73"/>
        <end position="91"/>
    </location>
</feature>
<dbReference type="PIRSF" id="PIRSF018266">
    <property type="entry name" value="FecR"/>
    <property type="match status" value="1"/>
</dbReference>
<evidence type="ECO:0000256" key="1">
    <source>
        <dbReference type="SAM" id="Phobius"/>
    </source>
</evidence>
<evidence type="ECO:0000313" key="5">
    <source>
        <dbReference type="Proteomes" id="UP000295292"/>
    </source>
</evidence>
<dbReference type="Gene3D" id="3.55.50.30">
    <property type="match status" value="1"/>
</dbReference>
<accession>A0A4R6WE87</accession>
<dbReference type="OrthoDB" id="1099963at2"/>
<name>A0A4R6WE87_9SPHI</name>
<dbReference type="Gene3D" id="2.60.120.1440">
    <property type="match status" value="1"/>
</dbReference>
<dbReference type="GO" id="GO:0016989">
    <property type="term" value="F:sigma factor antagonist activity"/>
    <property type="evidence" value="ECO:0007669"/>
    <property type="project" value="TreeGrafter"/>
</dbReference>
<dbReference type="Proteomes" id="UP000295292">
    <property type="component" value="Unassembled WGS sequence"/>
</dbReference>
<keyword evidence="1" id="KW-0812">Transmembrane</keyword>
<evidence type="ECO:0000313" key="4">
    <source>
        <dbReference type="EMBL" id="TDQ78102.1"/>
    </source>
</evidence>
<keyword evidence="1" id="KW-1133">Transmembrane helix</keyword>
<dbReference type="EMBL" id="SNYV01000013">
    <property type="protein sequence ID" value="TDQ78102.1"/>
    <property type="molecule type" value="Genomic_DNA"/>
</dbReference>
<organism evidence="4 5">
    <name type="scientific">Sphingobacterium yanglingense</name>
    <dbReference type="NCBI Taxonomy" id="1437280"/>
    <lineage>
        <taxon>Bacteria</taxon>
        <taxon>Pseudomonadati</taxon>
        <taxon>Bacteroidota</taxon>
        <taxon>Sphingobacteriia</taxon>
        <taxon>Sphingobacteriales</taxon>
        <taxon>Sphingobacteriaceae</taxon>
        <taxon>Sphingobacterium</taxon>
    </lineage>
</organism>
<protein>
    <submittedName>
        <fullName evidence="4">FecR family protein</fullName>
    </submittedName>
</protein>
<dbReference type="InterPro" id="IPR012373">
    <property type="entry name" value="Ferrdict_sens_TM"/>
</dbReference>
<gene>
    <name evidence="4" type="ORF">CLV99_2080</name>
</gene>
<keyword evidence="5" id="KW-1185">Reference proteome</keyword>
<reference evidence="4 5" key="1">
    <citation type="submission" date="2019-03" db="EMBL/GenBank/DDBJ databases">
        <title>Genomic Encyclopedia of Archaeal and Bacterial Type Strains, Phase II (KMG-II): from individual species to whole genera.</title>
        <authorList>
            <person name="Goeker M."/>
        </authorList>
    </citation>
    <scope>NUCLEOTIDE SEQUENCE [LARGE SCALE GENOMIC DNA]</scope>
    <source>
        <strain evidence="4 5">DSM 28353</strain>
    </source>
</reference>